<reference evidence="3 4" key="1">
    <citation type="submission" date="2017-04" db="EMBL/GenBank/DDBJ databases">
        <authorList>
            <person name="Afonso C.L."/>
            <person name="Miller P.J."/>
            <person name="Scott M.A."/>
            <person name="Spackman E."/>
            <person name="Goraichik I."/>
            <person name="Dimitrov K.M."/>
            <person name="Suarez D.L."/>
            <person name="Swayne D.E."/>
        </authorList>
    </citation>
    <scope>NUCLEOTIDE SEQUENCE [LARGE SCALE GENOMIC DNA]</scope>
    <source>
        <strain evidence="3 4">KR-140</strain>
    </source>
</reference>
<dbReference type="PROSITE" id="PS51257">
    <property type="entry name" value="PROKAR_LIPOPROTEIN"/>
    <property type="match status" value="1"/>
</dbReference>
<protein>
    <submittedName>
        <fullName evidence="3">Uncharacterized protein</fullName>
    </submittedName>
</protein>
<evidence type="ECO:0000256" key="1">
    <source>
        <dbReference type="SAM" id="MobiDB-lite"/>
    </source>
</evidence>
<evidence type="ECO:0000256" key="2">
    <source>
        <dbReference type="SAM" id="SignalP"/>
    </source>
</evidence>
<dbReference type="AlphaFoldDB" id="A0A1W1VW10"/>
<evidence type="ECO:0000313" key="3">
    <source>
        <dbReference type="EMBL" id="SMB97565.1"/>
    </source>
</evidence>
<dbReference type="OrthoDB" id="53619at2"/>
<proteinExistence type="predicted"/>
<dbReference type="RefSeq" id="WP_084051381.1">
    <property type="nucleotide sequence ID" value="NZ_FWWU01000011.1"/>
</dbReference>
<feature type="compositionally biased region" description="Low complexity" evidence="1">
    <location>
        <begin position="19"/>
        <end position="29"/>
    </location>
</feature>
<dbReference type="Proteomes" id="UP000192582">
    <property type="component" value="Unassembled WGS sequence"/>
</dbReference>
<organism evidence="3 4">
    <name type="scientific">Deinococcus hopiensis KR-140</name>
    <dbReference type="NCBI Taxonomy" id="695939"/>
    <lineage>
        <taxon>Bacteria</taxon>
        <taxon>Thermotogati</taxon>
        <taxon>Deinococcota</taxon>
        <taxon>Deinococci</taxon>
        <taxon>Deinococcales</taxon>
        <taxon>Deinococcaceae</taxon>
        <taxon>Deinococcus</taxon>
    </lineage>
</organism>
<dbReference type="STRING" id="695939.SAMN00790413_06061"/>
<keyword evidence="2" id="KW-0732">Signal</keyword>
<dbReference type="EMBL" id="FWWU01000011">
    <property type="protein sequence ID" value="SMB97565.1"/>
    <property type="molecule type" value="Genomic_DNA"/>
</dbReference>
<evidence type="ECO:0000313" key="4">
    <source>
        <dbReference type="Proteomes" id="UP000192582"/>
    </source>
</evidence>
<sequence>MSTVLKFTAALTLGLLTLSSCGTSTPTPGGSTGGGNNGGSTTPRDTAPVEPIIRPEARIPDAQSRAALTTFQKLPSNGKRAMYEMRYQSTPFTEAIQPGNVLVSEPGPNAPYGYLVKVTNVKREGGVIIVQAEQGRITDAVARGRIDLQQALKPEKLAKQTLAPGVQLATSSAAGQGHLSAQSDDPLVDWQKTYGYSVSLNKVLYDIDGDEKTLDDQTGSKGNFYFNLGLDFMLDVNWFDLDFRAKVDVDQGTNLQLYARGKYEFKKEFKLSELQFSPITVPIGPVTVVIVPVVTLYLDASGKIQGEVNYALQQTLKASAGVEYIDEFKNLSSGPDWTFKHSGIQASASAEAQVGPRVRLAMLLYGVAGAYGEARAYANFKAQYPAKPLWKLDLCGAGNVGVEADLFFDEFSYSAEVFKKCKSIAEAQNAAPVINSFTAERDNIFGGGVGNDLTLTDDVKICATAKDPENDPFTLSYASDKEALPAVGPDGCVVYRFKTTGTRKLTVTATDSEGAKSSKSIDVNITAVNQPVPTATIQAPTAGETLYLNGNSVTVPLMGSSSLNDCQKEKWTSSVATDAMPANNCGSPAALFSAAGNRTLTLTATNSENEVGKAQVTVNVQPKPAANVPASANITSPDKGVSYYDGDLIPVVALLKDANNDAVTYTLKVQQGNNAATQKVLMSGTLNNTQAGQTIKKNFKTSDVFAGCPEGDFTLILEATDSKQPAPTVSTRSYKQIKCLS</sequence>
<feature type="signal peptide" evidence="2">
    <location>
        <begin position="1"/>
        <end position="22"/>
    </location>
</feature>
<feature type="region of interest" description="Disordered" evidence="1">
    <location>
        <begin position="19"/>
        <end position="51"/>
    </location>
</feature>
<gene>
    <name evidence="3" type="ORF">SAMN00790413_06061</name>
</gene>
<accession>A0A1W1VW10</accession>
<name>A0A1W1VW10_9DEIO</name>
<keyword evidence="4" id="KW-1185">Reference proteome</keyword>
<feature type="chain" id="PRO_5012303307" evidence="2">
    <location>
        <begin position="23"/>
        <end position="741"/>
    </location>
</feature>